<accession>A0A2D0N2B6</accession>
<dbReference type="Proteomes" id="UP000223913">
    <property type="component" value="Unassembled WGS sequence"/>
</dbReference>
<sequence length="463" mass="51774">MQDEHGNTYGFGGNLSEIIVGEVVGRGLVGDIANIVGQIVAEGISLADIVDANVIFKLALFDEEFKKHDEHFIVEFLSSVMGTDDLPINLGYFVMDHEGRVIIVKDGTRIEFVKKDPENHLVVERSWNIREGLSPFLSEAAANHGIAQVIPTFDTGYWVMGLGKDSEQIPSFLAFVDDTGSVVDAIAFLDKINPAIESEIRHEVIQNGMAIDQDGVYIATDWALYKFTLDRSGRIRQNWRTAYERSSKDREKPGVLSKFGSGSTPTLFGKKDDLIAITDNADGRVNLMVYTREEGRPLYKIPLFHPNLSANENTVVAYEDSVVVQNWHNAPAMDENMEGLTPGLARYDLFPDRQSYPYIEWDPRSGPENEYVKECWFNEDFASTATIRLSTATGLLYGTVQLPSDRVRAEYAMTYIDFETGRKVKEVFLGRGMNYRIAMAPAYILPDGTLIQPVRAGMCVIKP</sequence>
<gene>
    <name evidence="1" type="ORF">CRP01_30375</name>
</gene>
<evidence type="ECO:0000313" key="1">
    <source>
        <dbReference type="EMBL" id="PHN02692.1"/>
    </source>
</evidence>
<organism evidence="1 2">
    <name type="scientific">Flavilitoribacter nigricans (strain ATCC 23147 / DSM 23189 / NBRC 102662 / NCIMB 1420 / SS-2)</name>
    <name type="common">Lewinella nigricans</name>
    <dbReference type="NCBI Taxonomy" id="1122177"/>
    <lineage>
        <taxon>Bacteria</taxon>
        <taxon>Pseudomonadati</taxon>
        <taxon>Bacteroidota</taxon>
        <taxon>Saprospiria</taxon>
        <taxon>Saprospirales</taxon>
        <taxon>Lewinellaceae</taxon>
        <taxon>Flavilitoribacter</taxon>
    </lineage>
</organism>
<name>A0A2D0N2B6_FLAN2</name>
<dbReference type="AlphaFoldDB" id="A0A2D0N2B6"/>
<dbReference type="EMBL" id="PDUD01000037">
    <property type="protein sequence ID" value="PHN02692.1"/>
    <property type="molecule type" value="Genomic_DNA"/>
</dbReference>
<evidence type="ECO:0000313" key="2">
    <source>
        <dbReference type="Proteomes" id="UP000223913"/>
    </source>
</evidence>
<keyword evidence="2" id="KW-1185">Reference proteome</keyword>
<comment type="caution">
    <text evidence="1">The sequence shown here is derived from an EMBL/GenBank/DDBJ whole genome shotgun (WGS) entry which is preliminary data.</text>
</comment>
<protein>
    <submittedName>
        <fullName evidence="1">Uncharacterized protein</fullName>
    </submittedName>
</protein>
<proteinExistence type="predicted"/>
<reference evidence="1 2" key="1">
    <citation type="submission" date="2017-10" db="EMBL/GenBank/DDBJ databases">
        <title>The draft genome sequence of Lewinella nigricans NBRC 102662.</title>
        <authorList>
            <person name="Wang K."/>
        </authorList>
    </citation>
    <scope>NUCLEOTIDE SEQUENCE [LARGE SCALE GENOMIC DNA]</scope>
    <source>
        <strain evidence="1 2">NBRC 102662</strain>
    </source>
</reference>